<dbReference type="EMBL" id="NHOO01000016">
    <property type="protein sequence ID" value="OVE46726.1"/>
    <property type="molecule type" value="Genomic_DNA"/>
</dbReference>
<gene>
    <name evidence="1" type="ORF">CBW21_17680</name>
</gene>
<dbReference type="RefSeq" id="WP_087698497.1">
    <property type="nucleotide sequence ID" value="NZ_NHOO01000016.1"/>
</dbReference>
<dbReference type="AlphaFoldDB" id="A0A202B574"/>
<comment type="caution">
    <text evidence="1">The sequence shown here is derived from an EMBL/GenBank/DDBJ whole genome shotgun (WGS) entry which is preliminary data.</text>
</comment>
<name>A0A202B574_CHRVL</name>
<evidence type="ECO:0000313" key="2">
    <source>
        <dbReference type="Proteomes" id="UP000196342"/>
    </source>
</evidence>
<dbReference type="Proteomes" id="UP000196342">
    <property type="component" value="Unassembled WGS sequence"/>
</dbReference>
<keyword evidence="2" id="KW-1185">Reference proteome</keyword>
<reference evidence="1 2" key="1">
    <citation type="submission" date="2017-05" db="EMBL/GenBank/DDBJ databases">
        <title>Chromobacterium violaceum GHPS1 isolated from Hydrocarbon polluted soil in French Guiana display an awesome secondary metabolite arsenal and a battery of drug and heavy-metal-resistance and detoxification of xenobiotics proteins.</title>
        <authorList>
            <person name="Belbahri L."/>
        </authorList>
    </citation>
    <scope>NUCLEOTIDE SEQUENCE [LARGE SCALE GENOMIC DNA]</scope>
    <source>
        <strain evidence="1 2">GHPS1</strain>
    </source>
</reference>
<protein>
    <submittedName>
        <fullName evidence="1">Uncharacterized protein</fullName>
    </submittedName>
</protein>
<organism evidence="1 2">
    <name type="scientific">Chromobacterium violaceum</name>
    <dbReference type="NCBI Taxonomy" id="536"/>
    <lineage>
        <taxon>Bacteria</taxon>
        <taxon>Pseudomonadati</taxon>
        <taxon>Pseudomonadota</taxon>
        <taxon>Betaproteobacteria</taxon>
        <taxon>Neisseriales</taxon>
        <taxon>Chromobacteriaceae</taxon>
        <taxon>Chromobacterium</taxon>
    </lineage>
</organism>
<sequence>MAMNTVRLGPNQRRALQLLQAAPAGMTRTELQRQLAIPDLRTMQTMLKALRGRGLIHIGSWCYESAGASCPACRVFVAGPGTDAPKPAALGREACRRRYRDRIGRQLYNHVNEARKRGAARLVVDGVTVWQRGAGFTKNNVAKAMLKGGGLA</sequence>
<accession>A0A202B574</accession>
<evidence type="ECO:0000313" key="1">
    <source>
        <dbReference type="EMBL" id="OVE46726.1"/>
    </source>
</evidence>
<proteinExistence type="predicted"/>